<proteinExistence type="predicted"/>
<comment type="caution">
    <text evidence="1">The sequence shown here is derived from an EMBL/GenBank/DDBJ whole genome shotgun (WGS) entry which is preliminary data.</text>
</comment>
<dbReference type="AlphaFoldDB" id="A0A839TH68"/>
<dbReference type="Proteomes" id="UP000517523">
    <property type="component" value="Unassembled WGS sequence"/>
</dbReference>
<name>A0A839TH68_9BACL</name>
<evidence type="ECO:0000313" key="1">
    <source>
        <dbReference type="EMBL" id="MBB3125853.1"/>
    </source>
</evidence>
<dbReference type="EMBL" id="JACHXJ010000001">
    <property type="protein sequence ID" value="MBB3125853.1"/>
    <property type="molecule type" value="Genomic_DNA"/>
</dbReference>
<accession>A0A839TH68</accession>
<gene>
    <name evidence="1" type="ORF">FHS19_000507</name>
</gene>
<evidence type="ECO:0000313" key="2">
    <source>
        <dbReference type="Proteomes" id="UP000517523"/>
    </source>
</evidence>
<sequence length="85" mass="8614">MGHGLFLSGSMTARSAAAHENAANILAIMLTLMLDVTTACGGNTGTKPQAGQTGGAQAGKNLLDTIKANGKLRVGTEGTCTFYRS</sequence>
<organism evidence="1 2">
    <name type="scientific">Paenibacillus rhizosphaerae</name>
    <dbReference type="NCBI Taxonomy" id="297318"/>
    <lineage>
        <taxon>Bacteria</taxon>
        <taxon>Bacillati</taxon>
        <taxon>Bacillota</taxon>
        <taxon>Bacilli</taxon>
        <taxon>Bacillales</taxon>
        <taxon>Paenibacillaceae</taxon>
        <taxon>Paenibacillus</taxon>
    </lineage>
</organism>
<protein>
    <submittedName>
        <fullName evidence="1">Uncharacterized protein</fullName>
    </submittedName>
</protein>
<reference evidence="1 2" key="1">
    <citation type="submission" date="2020-08" db="EMBL/GenBank/DDBJ databases">
        <title>Genomic Encyclopedia of Type Strains, Phase III (KMG-III): the genomes of soil and plant-associated and newly described type strains.</title>
        <authorList>
            <person name="Whitman W."/>
        </authorList>
    </citation>
    <scope>NUCLEOTIDE SEQUENCE [LARGE SCALE GENOMIC DNA]</scope>
    <source>
        <strain evidence="1 2">CECT 5831</strain>
    </source>
</reference>